<sequence>MPEALASRRGAALNCRFAVNGIQKLSRLGALVLVSIVTSYF</sequence>
<dbReference type="KEGG" id="bmi:BMEA_B0908"/>
<reference evidence="2" key="1">
    <citation type="submission" date="2009-03" db="EMBL/GenBank/DDBJ databases">
        <title>Brucella melitensis ATCC 23457 whole genome shotgun sequencing project.</title>
        <authorList>
            <person name="Setubal J.C."/>
            <person name="Boyle S."/>
            <person name="Crasta O.R."/>
            <person name="Gillespie J.J."/>
            <person name="Kenyon R.W."/>
            <person name="Lu J."/>
            <person name="Mane S."/>
            <person name="Nagrani S."/>
            <person name="Shallom J.M."/>
            <person name="Shallom S."/>
            <person name="Shukla M."/>
            <person name="Snyder E.E."/>
            <person name="Sobral B.W."/>
            <person name="Wattam A.R."/>
            <person name="Will R."/>
            <person name="Williams K."/>
            <person name="Yoo H."/>
            <person name="Munk C."/>
            <person name="Tapia R."/>
            <person name="Han C."/>
            <person name="Detter J.C."/>
            <person name="Bruce D."/>
            <person name="Brettin T.S."/>
        </authorList>
    </citation>
    <scope>NUCLEOTIDE SEQUENCE [LARGE SCALE GENOMIC DNA]</scope>
    <source>
        <strain evidence="2">ATCC 23457</strain>
    </source>
</reference>
<proteinExistence type="predicted"/>
<organism evidence="1 2">
    <name type="scientific">Brucella melitensis biotype 2 (strain ATCC 23457)</name>
    <dbReference type="NCBI Taxonomy" id="546272"/>
    <lineage>
        <taxon>Bacteria</taxon>
        <taxon>Pseudomonadati</taxon>
        <taxon>Pseudomonadota</taxon>
        <taxon>Alphaproteobacteria</taxon>
        <taxon>Hyphomicrobiales</taxon>
        <taxon>Brucellaceae</taxon>
        <taxon>Brucella/Ochrobactrum group</taxon>
        <taxon>Brucella</taxon>
    </lineage>
</organism>
<dbReference type="Proteomes" id="UP000001748">
    <property type="component" value="Chromosome II"/>
</dbReference>
<name>C0RM70_BRUMB</name>
<protein>
    <submittedName>
        <fullName evidence="1">Uncharacterized protein</fullName>
    </submittedName>
</protein>
<evidence type="ECO:0000313" key="2">
    <source>
        <dbReference type="Proteomes" id="UP000001748"/>
    </source>
</evidence>
<gene>
    <name evidence="1" type="ordered locus">BMEA_B0908</name>
</gene>
<dbReference type="HOGENOM" id="CLU_3266754_0_0_5"/>
<dbReference type="AlphaFoldDB" id="C0RM70"/>
<evidence type="ECO:0000313" key="1">
    <source>
        <dbReference type="EMBL" id="ACO02703.1"/>
    </source>
</evidence>
<dbReference type="EMBL" id="CP001489">
    <property type="protein sequence ID" value="ACO02703.1"/>
    <property type="molecule type" value="Genomic_DNA"/>
</dbReference>
<accession>C0RM70</accession>